<dbReference type="GeneID" id="54300252"/>
<dbReference type="RefSeq" id="XP_033390979.1">
    <property type="nucleotide sequence ID" value="XM_033542755.1"/>
</dbReference>
<gene>
    <name evidence="2" type="ORF">K452DRAFT_303674</name>
</gene>
<accession>A0A6A6AU83</accession>
<proteinExistence type="predicted"/>
<dbReference type="EMBL" id="ML995613">
    <property type="protein sequence ID" value="KAF2135260.1"/>
    <property type="molecule type" value="Genomic_DNA"/>
</dbReference>
<keyword evidence="3" id="KW-1185">Reference proteome</keyword>
<feature type="region of interest" description="Disordered" evidence="1">
    <location>
        <begin position="629"/>
        <end position="671"/>
    </location>
</feature>
<reference evidence="2" key="1">
    <citation type="journal article" date="2020" name="Stud. Mycol.">
        <title>101 Dothideomycetes genomes: a test case for predicting lifestyles and emergence of pathogens.</title>
        <authorList>
            <person name="Haridas S."/>
            <person name="Albert R."/>
            <person name="Binder M."/>
            <person name="Bloem J."/>
            <person name="Labutti K."/>
            <person name="Salamov A."/>
            <person name="Andreopoulos B."/>
            <person name="Baker S."/>
            <person name="Barry K."/>
            <person name="Bills G."/>
            <person name="Bluhm B."/>
            <person name="Cannon C."/>
            <person name="Castanera R."/>
            <person name="Culley D."/>
            <person name="Daum C."/>
            <person name="Ezra D."/>
            <person name="Gonzalez J."/>
            <person name="Henrissat B."/>
            <person name="Kuo A."/>
            <person name="Liang C."/>
            <person name="Lipzen A."/>
            <person name="Lutzoni F."/>
            <person name="Magnuson J."/>
            <person name="Mondo S."/>
            <person name="Nolan M."/>
            <person name="Ohm R."/>
            <person name="Pangilinan J."/>
            <person name="Park H.-J."/>
            <person name="Ramirez L."/>
            <person name="Alfaro M."/>
            <person name="Sun H."/>
            <person name="Tritt A."/>
            <person name="Yoshinaga Y."/>
            <person name="Zwiers L.-H."/>
            <person name="Turgeon B."/>
            <person name="Goodwin S."/>
            <person name="Spatafora J."/>
            <person name="Crous P."/>
            <person name="Grigoriev I."/>
        </authorList>
    </citation>
    <scope>NUCLEOTIDE SEQUENCE</scope>
    <source>
        <strain evidence="2">CBS 121167</strain>
    </source>
</reference>
<name>A0A6A6AU83_9PEZI</name>
<sequence>MPERAQGCDKMLERDGTAEHGGDCDMMEHNNERHTAEHNGGHNMAGHNGDRDMADRNGGPRTILNERVLVEWKDTETDQVVTLGSLSSFNKMEQKLSLKVNLDNDDDKGQGMVEFSMDVRVQIAGRKRREMEFSNIIPLSTVFSSDLPVFSYESLQASEMAGPVVSALENAGLSESGLVLRAHFCLHDGPVHTLVPKTNAKNIRPNSSTSRDLILGFKSFSQARTFCVYFKPSDCARQGLLAITQRLRNHRPVNDFPLADLCDELDVQPVNWTALGLDQEEHGEIPPSYCVECKRTPEAKQEPQRFKDSLGFGLGPSQQMLPSLFERHNSAIPETPLWKAYNEGPVRDEVSNNGRNNVSSKLNFNQQQTSAHVTSTTLGKRSAHERSQSLSNQQAEEAAIAKRRRVQLRLDEPPKDDYPLLIELTHWLQHASLTNMHVNEHPQLQPYLHALGQYARLDDKDAFTAARASCAAIFAFDPYNEMAAPVFQQHDEQQQRDQLHLQQQREEHSAACAFFIADMRRFVLWAFGFDPRADVDLQPLLFELGSEARRAVRDAVANPAGRRGQMFADAQYSRIRRRRRTRIDTDTNPDTTTAENAVTVFDDSEQSEESEYSIASLRAKTDALYQQLLGGDGLEEEEAEEGRLGPRASGDGVANKSIETSVVRYDHAGED</sequence>
<dbReference type="AlphaFoldDB" id="A0A6A6AU83"/>
<dbReference type="Proteomes" id="UP000799438">
    <property type="component" value="Unassembled WGS sequence"/>
</dbReference>
<protein>
    <submittedName>
        <fullName evidence="2">Uncharacterized protein</fullName>
    </submittedName>
</protein>
<evidence type="ECO:0000313" key="2">
    <source>
        <dbReference type="EMBL" id="KAF2135260.1"/>
    </source>
</evidence>
<dbReference type="OrthoDB" id="3944132at2759"/>
<organism evidence="2 3">
    <name type="scientific">Aplosporella prunicola CBS 121167</name>
    <dbReference type="NCBI Taxonomy" id="1176127"/>
    <lineage>
        <taxon>Eukaryota</taxon>
        <taxon>Fungi</taxon>
        <taxon>Dikarya</taxon>
        <taxon>Ascomycota</taxon>
        <taxon>Pezizomycotina</taxon>
        <taxon>Dothideomycetes</taxon>
        <taxon>Dothideomycetes incertae sedis</taxon>
        <taxon>Botryosphaeriales</taxon>
        <taxon>Aplosporellaceae</taxon>
        <taxon>Aplosporella</taxon>
    </lineage>
</organism>
<feature type="compositionally biased region" description="Polar residues" evidence="1">
    <location>
        <begin position="351"/>
        <end position="379"/>
    </location>
</feature>
<evidence type="ECO:0000313" key="3">
    <source>
        <dbReference type="Proteomes" id="UP000799438"/>
    </source>
</evidence>
<feature type="region of interest" description="Disordered" evidence="1">
    <location>
        <begin position="1"/>
        <end position="24"/>
    </location>
</feature>
<feature type="region of interest" description="Disordered" evidence="1">
    <location>
        <begin position="345"/>
        <end position="398"/>
    </location>
</feature>
<evidence type="ECO:0000256" key="1">
    <source>
        <dbReference type="SAM" id="MobiDB-lite"/>
    </source>
</evidence>